<dbReference type="OrthoDB" id="9760188at2"/>
<protein>
    <recommendedName>
        <fullName evidence="2">CN hydrolase domain-containing protein</fullName>
    </recommendedName>
</protein>
<dbReference type="InterPro" id="IPR036526">
    <property type="entry name" value="C-N_Hydrolase_sf"/>
</dbReference>
<dbReference type="PROSITE" id="PS50263">
    <property type="entry name" value="CN_HYDROLASE"/>
    <property type="match status" value="1"/>
</dbReference>
<dbReference type="InterPro" id="IPR050345">
    <property type="entry name" value="Aliph_Amidase/BUP"/>
</dbReference>
<accession>A0A6N6VZP8</accession>
<dbReference type="Proteomes" id="UP000437748">
    <property type="component" value="Unassembled WGS sequence"/>
</dbReference>
<dbReference type="Pfam" id="PF00795">
    <property type="entry name" value="CN_hydrolase"/>
    <property type="match status" value="1"/>
</dbReference>
<gene>
    <name evidence="3" type="ORF">GCL60_07120</name>
</gene>
<dbReference type="RefSeq" id="WP_153419765.1">
    <property type="nucleotide sequence ID" value="NZ_WFLM01000002.1"/>
</dbReference>
<proteinExistence type="predicted"/>
<dbReference type="SUPFAM" id="SSF56317">
    <property type="entry name" value="Carbon-nitrogen hydrolase"/>
    <property type="match status" value="1"/>
</dbReference>
<dbReference type="Gene3D" id="3.60.110.10">
    <property type="entry name" value="Carbon-nitrogen hydrolase"/>
    <property type="match status" value="1"/>
</dbReference>
<evidence type="ECO:0000313" key="4">
    <source>
        <dbReference type="Proteomes" id="UP000437748"/>
    </source>
</evidence>
<dbReference type="PANTHER" id="PTHR43674:SF2">
    <property type="entry name" value="BETA-UREIDOPROPIONASE"/>
    <property type="match status" value="1"/>
</dbReference>
<evidence type="ECO:0000313" key="3">
    <source>
        <dbReference type="EMBL" id="KAB8040028.1"/>
    </source>
</evidence>
<evidence type="ECO:0000256" key="1">
    <source>
        <dbReference type="ARBA" id="ARBA00022801"/>
    </source>
</evidence>
<dbReference type="GO" id="GO:0016811">
    <property type="term" value="F:hydrolase activity, acting on carbon-nitrogen (but not peptide) bonds, in linear amides"/>
    <property type="evidence" value="ECO:0007669"/>
    <property type="project" value="UniProtKB-ARBA"/>
</dbReference>
<comment type="caution">
    <text evidence="3">The sequence shown here is derived from an EMBL/GenBank/DDBJ whole genome shotgun (WGS) entry which is preliminary data.</text>
</comment>
<dbReference type="CDD" id="cd07197">
    <property type="entry name" value="nitrilase"/>
    <property type="match status" value="1"/>
</dbReference>
<reference evidence="3 4" key="1">
    <citation type="submission" date="2019-10" db="EMBL/GenBank/DDBJ databases">
        <title>New species of Slilvanegrellaceae.</title>
        <authorList>
            <person name="Pitt A."/>
            <person name="Hahn M.W."/>
        </authorList>
    </citation>
    <scope>NUCLEOTIDE SEQUENCE [LARGE SCALE GENOMIC DNA]</scope>
    <source>
        <strain evidence="3 4">SP-Ram-0.45-NSY-1</strain>
    </source>
</reference>
<keyword evidence="4" id="KW-1185">Reference proteome</keyword>
<dbReference type="InterPro" id="IPR003010">
    <property type="entry name" value="C-N_Hydrolase"/>
</dbReference>
<feature type="domain" description="CN hydrolase" evidence="2">
    <location>
        <begin position="2"/>
        <end position="238"/>
    </location>
</feature>
<dbReference type="AlphaFoldDB" id="A0A6N6VZP8"/>
<organism evidence="3 4">
    <name type="scientific">Silvanigrella paludirubra</name>
    <dbReference type="NCBI Taxonomy" id="2499159"/>
    <lineage>
        <taxon>Bacteria</taxon>
        <taxon>Pseudomonadati</taxon>
        <taxon>Bdellovibrionota</taxon>
        <taxon>Oligoflexia</taxon>
        <taxon>Silvanigrellales</taxon>
        <taxon>Silvanigrellaceae</taxon>
        <taxon>Silvanigrella</taxon>
    </lineage>
</organism>
<sequence>MLKVATAQFNAIAGNFGHNLKIIVSLLEEAAQKQVRLVLFPELSISGYDLSLVEEGRCSINEKGDGLAYLLNACRRLKIYAVLGVCIQREEGISNSALIINDVGEIIGIYDKHYLDSSEKEIFLLGKQGFLFEIDQWVFSVAISYDSYYPEHAKEMTFAGAQVYLILGAFIKGGYMKVESNYFSERAIENKIYILISNYIGAHSGMSFSGDSSIFSPDGRLMVSGNETMGIYIAELKILDSVQDDNTILISAENITTDIIRDS</sequence>
<keyword evidence="1" id="KW-0378">Hydrolase</keyword>
<evidence type="ECO:0000259" key="2">
    <source>
        <dbReference type="PROSITE" id="PS50263"/>
    </source>
</evidence>
<dbReference type="EMBL" id="WFLM01000002">
    <property type="protein sequence ID" value="KAB8040028.1"/>
    <property type="molecule type" value="Genomic_DNA"/>
</dbReference>
<dbReference type="PANTHER" id="PTHR43674">
    <property type="entry name" value="NITRILASE C965.09-RELATED"/>
    <property type="match status" value="1"/>
</dbReference>
<name>A0A6N6VZP8_9BACT</name>